<sequence length="354" mass="38790">MFSGLQLPVTSSSLITRSKQRQYPSNGGSGTPKSYSNVNRKRDFVFVVNPKGANGSTRREWKKLLPQLRMHLGNSCNICESITSGPLHAVDITREAIKQGAEAVIAVGGDGTLHEVVNGFFEAGKPLCASTQGIEHSTSLGLIPLGTGSDFARTFGWKNNHHDAIKRIAKGEKIKVDVGVINGDNEEPHYFINVADVHLSAKAGFYASQYKKFGNLCYVLGSLRAFLSHSNQDFRIKVDGGEWESFNQVTAICIGNAKFFGGGMKITPTADPCNGSLEVVILQDFKWYSFILKLHKLYNGTHLSEGNVRSRSAHSIEIEEKVPTGFIYFQTDGENLGFLPKRISVLPGAIQMFC</sequence>
<dbReference type="SMART" id="SM00046">
    <property type="entry name" value="DAGKc"/>
    <property type="match status" value="1"/>
</dbReference>
<dbReference type="OrthoDB" id="336240at2759"/>
<dbReference type="PANTHER" id="PTHR12358:SF54">
    <property type="entry name" value="SPHINGOSINE KINASE RELATED PROTEIN"/>
    <property type="match status" value="1"/>
</dbReference>
<dbReference type="GO" id="GO:0016301">
    <property type="term" value="F:kinase activity"/>
    <property type="evidence" value="ECO:0007669"/>
    <property type="project" value="UniProtKB-KW"/>
</dbReference>
<dbReference type="InterPro" id="IPR045540">
    <property type="entry name" value="YegS/DAGK_C"/>
</dbReference>
<protein>
    <submittedName>
        <fullName evidence="7">Sphingoid long-chain bases kinase 2, mitochondrial</fullName>
    </submittedName>
</protein>
<dbReference type="GO" id="GO:0008654">
    <property type="term" value="P:phospholipid biosynthetic process"/>
    <property type="evidence" value="ECO:0007669"/>
    <property type="project" value="InterPro"/>
</dbReference>
<dbReference type="SUPFAM" id="SSF111331">
    <property type="entry name" value="NAD kinase/diacylglycerol kinase-like"/>
    <property type="match status" value="1"/>
</dbReference>
<dbReference type="PROSITE" id="PS50146">
    <property type="entry name" value="DAGK"/>
    <property type="match status" value="1"/>
</dbReference>
<dbReference type="EMBL" id="LFYR01001841">
    <property type="protein sequence ID" value="KMZ58961.1"/>
    <property type="molecule type" value="Genomic_DNA"/>
</dbReference>
<dbReference type="InterPro" id="IPR001206">
    <property type="entry name" value="Diacylglycerol_kinase_cat_dom"/>
</dbReference>
<evidence type="ECO:0000256" key="5">
    <source>
        <dbReference type="SAM" id="MobiDB-lite"/>
    </source>
</evidence>
<organism evidence="7 8">
    <name type="scientific">Zostera marina</name>
    <name type="common">Eelgrass</name>
    <dbReference type="NCBI Taxonomy" id="29655"/>
    <lineage>
        <taxon>Eukaryota</taxon>
        <taxon>Viridiplantae</taxon>
        <taxon>Streptophyta</taxon>
        <taxon>Embryophyta</taxon>
        <taxon>Tracheophyta</taxon>
        <taxon>Spermatophyta</taxon>
        <taxon>Magnoliopsida</taxon>
        <taxon>Liliopsida</taxon>
        <taxon>Zosteraceae</taxon>
        <taxon>Zostera</taxon>
    </lineage>
</organism>
<reference evidence="8" key="1">
    <citation type="journal article" date="2016" name="Nature">
        <title>The genome of the seagrass Zostera marina reveals angiosperm adaptation to the sea.</title>
        <authorList>
            <person name="Olsen J.L."/>
            <person name="Rouze P."/>
            <person name="Verhelst B."/>
            <person name="Lin Y.-C."/>
            <person name="Bayer T."/>
            <person name="Collen J."/>
            <person name="Dattolo E."/>
            <person name="De Paoli E."/>
            <person name="Dittami S."/>
            <person name="Maumus F."/>
            <person name="Michel G."/>
            <person name="Kersting A."/>
            <person name="Lauritano C."/>
            <person name="Lohaus R."/>
            <person name="Toepel M."/>
            <person name="Tonon T."/>
            <person name="Vanneste K."/>
            <person name="Amirebrahimi M."/>
            <person name="Brakel J."/>
            <person name="Bostroem C."/>
            <person name="Chovatia M."/>
            <person name="Grimwood J."/>
            <person name="Jenkins J.W."/>
            <person name="Jueterbock A."/>
            <person name="Mraz A."/>
            <person name="Stam W.T."/>
            <person name="Tice H."/>
            <person name="Bornberg-Bauer E."/>
            <person name="Green P.J."/>
            <person name="Pearson G.A."/>
            <person name="Procaccini G."/>
            <person name="Duarte C.M."/>
            <person name="Schmutz J."/>
            <person name="Reusch T.B.H."/>
            <person name="Van de Peer Y."/>
        </authorList>
    </citation>
    <scope>NUCLEOTIDE SEQUENCE [LARGE SCALE GENOMIC DNA]</scope>
    <source>
        <strain evidence="8">cv. Finnish</strain>
    </source>
</reference>
<evidence type="ECO:0000256" key="3">
    <source>
        <dbReference type="ARBA" id="ARBA00022777"/>
    </source>
</evidence>
<dbReference type="STRING" id="29655.A0A0K9NQB4"/>
<keyword evidence="3 7" id="KW-0418">Kinase</keyword>
<evidence type="ECO:0000259" key="6">
    <source>
        <dbReference type="PROSITE" id="PS50146"/>
    </source>
</evidence>
<feature type="region of interest" description="Disordered" evidence="5">
    <location>
        <begin position="16"/>
        <end position="37"/>
    </location>
</feature>
<evidence type="ECO:0000313" key="8">
    <source>
        <dbReference type="Proteomes" id="UP000036987"/>
    </source>
</evidence>
<keyword evidence="2" id="KW-0547">Nucleotide-binding</keyword>
<evidence type="ECO:0000256" key="1">
    <source>
        <dbReference type="ARBA" id="ARBA00022679"/>
    </source>
</evidence>
<keyword evidence="8" id="KW-1185">Reference proteome</keyword>
<accession>A0A0K9NQB4</accession>
<dbReference type="Gene3D" id="2.60.200.40">
    <property type="match status" value="1"/>
</dbReference>
<dbReference type="InterPro" id="IPR005218">
    <property type="entry name" value="Diacylglycerol/lipid_kinase"/>
</dbReference>
<evidence type="ECO:0000256" key="2">
    <source>
        <dbReference type="ARBA" id="ARBA00022741"/>
    </source>
</evidence>
<dbReference type="OMA" id="YRPKFGF"/>
<comment type="caution">
    <text evidence="7">The sequence shown here is derived from an EMBL/GenBank/DDBJ whole genome shotgun (WGS) entry which is preliminary data.</text>
</comment>
<dbReference type="AlphaFoldDB" id="A0A0K9NQB4"/>
<feature type="domain" description="DAGKc" evidence="6">
    <location>
        <begin position="39"/>
        <end position="185"/>
    </location>
</feature>
<evidence type="ECO:0000256" key="4">
    <source>
        <dbReference type="ARBA" id="ARBA00022840"/>
    </source>
</evidence>
<gene>
    <name evidence="7" type="ORF">ZOSMA_71G00350</name>
</gene>
<dbReference type="Gene3D" id="3.40.50.10330">
    <property type="entry name" value="Probable inorganic polyphosphate/atp-NAD kinase, domain 1"/>
    <property type="match status" value="1"/>
</dbReference>
<dbReference type="Pfam" id="PF19279">
    <property type="entry name" value="YegS_C"/>
    <property type="match status" value="1"/>
</dbReference>
<keyword evidence="4" id="KW-0067">ATP-binding</keyword>
<dbReference type="Proteomes" id="UP000036987">
    <property type="component" value="Unassembled WGS sequence"/>
</dbReference>
<dbReference type="InterPro" id="IPR050187">
    <property type="entry name" value="Lipid_Phosphate_FormReg"/>
</dbReference>
<dbReference type="InterPro" id="IPR017438">
    <property type="entry name" value="ATP-NAD_kinase_N"/>
</dbReference>
<dbReference type="NCBIfam" id="TIGR00147">
    <property type="entry name" value="YegS/Rv2252/BmrU family lipid kinase"/>
    <property type="match status" value="1"/>
</dbReference>
<proteinExistence type="predicted"/>
<dbReference type="PANTHER" id="PTHR12358">
    <property type="entry name" value="SPHINGOSINE KINASE"/>
    <property type="match status" value="1"/>
</dbReference>
<dbReference type="Pfam" id="PF00781">
    <property type="entry name" value="DAGK_cat"/>
    <property type="match status" value="1"/>
</dbReference>
<dbReference type="GO" id="GO:0016020">
    <property type="term" value="C:membrane"/>
    <property type="evidence" value="ECO:0007669"/>
    <property type="project" value="GOC"/>
</dbReference>
<dbReference type="GO" id="GO:0005524">
    <property type="term" value="F:ATP binding"/>
    <property type="evidence" value="ECO:0007669"/>
    <property type="project" value="UniProtKB-KW"/>
</dbReference>
<dbReference type="GO" id="GO:0006665">
    <property type="term" value="P:sphingolipid metabolic process"/>
    <property type="evidence" value="ECO:0000318"/>
    <property type="project" value="GO_Central"/>
</dbReference>
<dbReference type="InterPro" id="IPR016064">
    <property type="entry name" value="NAD/diacylglycerol_kinase_sf"/>
</dbReference>
<evidence type="ECO:0000313" key="7">
    <source>
        <dbReference type="EMBL" id="KMZ58961.1"/>
    </source>
</evidence>
<keyword evidence="1" id="KW-0808">Transferase</keyword>
<name>A0A0K9NQB4_ZOSMR</name>